<evidence type="ECO:0000313" key="2">
    <source>
        <dbReference type="Proteomes" id="UP000019402"/>
    </source>
</evidence>
<dbReference type="eggNOG" id="COG1527">
    <property type="taxonomic scope" value="Bacteria"/>
</dbReference>
<comment type="caution">
    <text evidence="1">The sequence shown here is derived from an EMBL/GenBank/DDBJ whole genome shotgun (WGS) entry which is preliminary data.</text>
</comment>
<name>W7Y1C8_9BACT</name>
<accession>W7Y1C8</accession>
<proteinExistence type="predicted"/>
<dbReference type="STRING" id="869213.GCA_000517085_02449"/>
<dbReference type="RefSeq" id="WP_027472052.1">
    <property type="nucleotide sequence ID" value="NZ_BAMD01000054.1"/>
</dbReference>
<sequence>MAKNYYCLVAGLPDILLGDKKVLFSSIALREMLYEELTERDFSLVQALYLPFDHYNLVNLLYQQQKAFDPRGNYTDLELEALTDKKQLEALEGDHFPAYLVDFAKQILFAEESIEKVSADVILFKMYSDYLKSLSNTFLNEFLEFEINQKNIFTSLTGRKYEMEYEKELIGDGDVVEALVKSRSRDFGLANELEYMESLIQIYEDENILERELKIDRLKWNYLDESTVFNYFTVERVLAFVYKLLIVERWTALNEEEGKKMFQKLLTELQSSYEFPEEYKLSHGKKK</sequence>
<keyword evidence="2" id="KW-1185">Reference proteome</keyword>
<protein>
    <recommendedName>
        <fullName evidence="3">V-type ATP synthase subunit C</fullName>
    </recommendedName>
</protein>
<dbReference type="AlphaFoldDB" id="W7Y1C8"/>
<dbReference type="InterPro" id="IPR024492">
    <property type="entry name" value="DUF2764"/>
</dbReference>
<dbReference type="InterPro" id="IPR036079">
    <property type="entry name" value="ATPase_csu/dsu_sf"/>
</dbReference>
<reference evidence="1 2" key="1">
    <citation type="journal article" date="2014" name="Genome Announc.">
        <title>Draft Genome Sequence of Cytophaga fermentans JCM 21142T, a Facultative Anaerobe Isolated from Marine Mud.</title>
        <authorList>
            <person name="Starns D."/>
            <person name="Oshima K."/>
            <person name="Suda W."/>
            <person name="Iino T."/>
            <person name="Yuki M."/>
            <person name="Inoue J."/>
            <person name="Kitamura K."/>
            <person name="Iida T."/>
            <person name="Darby A."/>
            <person name="Hattori M."/>
            <person name="Ohkuma M."/>
        </authorList>
    </citation>
    <scope>NUCLEOTIDE SEQUENCE [LARGE SCALE GENOMIC DNA]</scope>
    <source>
        <strain evidence="1 2">JCM 21142</strain>
    </source>
</reference>
<dbReference type="EMBL" id="BAMD01000054">
    <property type="protein sequence ID" value="GAF04715.1"/>
    <property type="molecule type" value="Genomic_DNA"/>
</dbReference>
<evidence type="ECO:0008006" key="3">
    <source>
        <dbReference type="Google" id="ProtNLM"/>
    </source>
</evidence>
<dbReference type="SUPFAM" id="SSF103486">
    <property type="entry name" value="V-type ATP synthase subunit C"/>
    <property type="match status" value="1"/>
</dbReference>
<organism evidence="1 2">
    <name type="scientific">Saccharicrinis fermentans DSM 9555 = JCM 21142</name>
    <dbReference type="NCBI Taxonomy" id="869213"/>
    <lineage>
        <taxon>Bacteria</taxon>
        <taxon>Pseudomonadati</taxon>
        <taxon>Bacteroidota</taxon>
        <taxon>Bacteroidia</taxon>
        <taxon>Marinilabiliales</taxon>
        <taxon>Marinilabiliaceae</taxon>
        <taxon>Saccharicrinis</taxon>
    </lineage>
</organism>
<dbReference type="OrthoDB" id="9813754at2"/>
<dbReference type="Proteomes" id="UP000019402">
    <property type="component" value="Unassembled WGS sequence"/>
</dbReference>
<evidence type="ECO:0000313" key="1">
    <source>
        <dbReference type="EMBL" id="GAF04715.1"/>
    </source>
</evidence>
<dbReference type="Pfam" id="PF10962">
    <property type="entry name" value="DUF2764"/>
    <property type="match status" value="1"/>
</dbReference>
<gene>
    <name evidence="1" type="ORF">JCM21142_93432</name>
</gene>